<reference evidence="3" key="1">
    <citation type="submission" date="2023-03" db="EMBL/GenBank/DDBJ databases">
        <title>Massive genome expansion in bonnet fungi (Mycena s.s.) driven by repeated elements and novel gene families across ecological guilds.</title>
        <authorList>
            <consortium name="Lawrence Berkeley National Laboratory"/>
            <person name="Harder C.B."/>
            <person name="Miyauchi S."/>
            <person name="Viragh M."/>
            <person name="Kuo A."/>
            <person name="Thoen E."/>
            <person name="Andreopoulos B."/>
            <person name="Lu D."/>
            <person name="Skrede I."/>
            <person name="Drula E."/>
            <person name="Henrissat B."/>
            <person name="Morin E."/>
            <person name="Kohler A."/>
            <person name="Barry K."/>
            <person name="LaButti K."/>
            <person name="Morin E."/>
            <person name="Salamov A."/>
            <person name="Lipzen A."/>
            <person name="Mereny Z."/>
            <person name="Hegedus B."/>
            <person name="Baldrian P."/>
            <person name="Stursova M."/>
            <person name="Weitz H."/>
            <person name="Taylor A."/>
            <person name="Grigoriev I.V."/>
            <person name="Nagy L.G."/>
            <person name="Martin F."/>
            <person name="Kauserud H."/>
        </authorList>
    </citation>
    <scope>NUCLEOTIDE SEQUENCE</scope>
    <source>
        <strain evidence="3">CBHHK200</strain>
    </source>
</reference>
<feature type="compositionally biased region" description="Polar residues" evidence="1">
    <location>
        <begin position="1"/>
        <end position="16"/>
    </location>
</feature>
<dbReference type="GO" id="GO:0004672">
    <property type="term" value="F:protein kinase activity"/>
    <property type="evidence" value="ECO:0007669"/>
    <property type="project" value="InterPro"/>
</dbReference>
<dbReference type="InterPro" id="IPR043129">
    <property type="entry name" value="ATPase_NBD"/>
</dbReference>
<dbReference type="Proteomes" id="UP001218188">
    <property type="component" value="Unassembled WGS sequence"/>
</dbReference>
<dbReference type="SUPFAM" id="SSF53067">
    <property type="entry name" value="Actin-like ATPase domain"/>
    <property type="match status" value="2"/>
</dbReference>
<sequence length="857" mass="94583">MHWQKKNTQLASSPTTVIDRRPQPGPQLHGRSIPPSQVGDNNESPFLSGETATIASDRATLGHAVASETMIVRPRVTSQMTQASPAIDKGKLVVAVDFGTNFSSVAYGSSRLNSSKIQQILNWPGSSETFRKIPTCLLYDELGHIVAWGLEAKYALQIPGTAHYKRFKLFLEPGALRDERLPSLPPGKKPTDLITDFLHCLWEYVREQITRDNVAIADLNSADVWVTVPAAWDTQGCSLMHDASIAAGLVQSAYPGDVHWPDRLKIITEPEAVAVHCAHLTDFCKLRPSQNFIVCDVGGETVDLTVHKIMGDPAHLEITAIAARSDATCGSSFLDLRFRILVETLLSEHPGHLDSDSLAHFGLSSLPLANFPDPGTVLGYSFGQAEKLNYAGRGDDETTFYFNCFNVVDLDDPSVGLLNGQLAIPGRLLREAVFDPVVNEVVGLILQQLDNTPDIDALLLVGGFSRSAYLQARVEEEFKHRIHTLVRPPDSDTATVRGAAWYGLLRHSLGSRFAPVAPPLVLKTYPHINDAEIEITEYRPHYHPANGTTMPTNIVIYEALLLFLMQACSSNAVGGGTNEGVILQRKLEGYQVSMAFNDVVSAIVESLECRKVLLELSSKIGLDNNEEFRLALRRDEGRIATYLESIFECKSAQDAVLGLEGDSAQYFLDVVQNTLDRGFIMAPEHTRMAHRIVRKLSEACDGLPSSLFISGVSGCDDHPTFGGGYGDIFHASHGGKPVALKRMRYFLRGTDLRRLRLKFYRETLVWRDLRHPHILPFLGIDRDSFPSSLCMVSPWMEHGTILNYLKNHGHGNVDQLASFVLLGHVHVVLNVNFSFMRSLKASSIFILKISCTETCEG</sequence>
<comment type="caution">
    <text evidence="3">The sequence shown here is derived from an EMBL/GenBank/DDBJ whole genome shotgun (WGS) entry which is preliminary data.</text>
</comment>
<name>A0AAD6X8M9_9AGAR</name>
<protein>
    <recommendedName>
        <fullName evidence="2">Protein kinase domain-containing protein</fullName>
    </recommendedName>
</protein>
<proteinExistence type="predicted"/>
<keyword evidence="4" id="KW-1185">Reference proteome</keyword>
<feature type="compositionally biased region" description="Polar residues" evidence="1">
    <location>
        <begin position="34"/>
        <end position="46"/>
    </location>
</feature>
<dbReference type="PANTHER" id="PTHR14187">
    <property type="entry name" value="ALPHA KINASE/ELONGATION FACTOR 2 KINASE"/>
    <property type="match status" value="1"/>
</dbReference>
<dbReference type="EMBL" id="JARJCM010000045">
    <property type="protein sequence ID" value="KAJ7036189.1"/>
    <property type="molecule type" value="Genomic_DNA"/>
</dbReference>
<dbReference type="CDD" id="cd10170">
    <property type="entry name" value="ASKHA_NBD_HSP70"/>
    <property type="match status" value="1"/>
</dbReference>
<dbReference type="SUPFAM" id="SSF56112">
    <property type="entry name" value="Protein kinase-like (PK-like)"/>
    <property type="match status" value="1"/>
</dbReference>
<gene>
    <name evidence="3" type="ORF">C8F04DRAFT_1394417</name>
</gene>
<dbReference type="PROSITE" id="PS50011">
    <property type="entry name" value="PROTEIN_KINASE_DOM"/>
    <property type="match status" value="1"/>
</dbReference>
<organism evidence="3 4">
    <name type="scientific">Mycena alexandri</name>
    <dbReference type="NCBI Taxonomy" id="1745969"/>
    <lineage>
        <taxon>Eukaryota</taxon>
        <taxon>Fungi</taxon>
        <taxon>Dikarya</taxon>
        <taxon>Basidiomycota</taxon>
        <taxon>Agaricomycotina</taxon>
        <taxon>Agaricomycetes</taxon>
        <taxon>Agaricomycetidae</taxon>
        <taxon>Agaricales</taxon>
        <taxon>Marasmiineae</taxon>
        <taxon>Mycenaceae</taxon>
        <taxon>Mycena</taxon>
    </lineage>
</organism>
<dbReference type="Gene3D" id="3.90.640.10">
    <property type="entry name" value="Actin, Chain A, domain 4"/>
    <property type="match status" value="1"/>
</dbReference>
<dbReference type="AlphaFoldDB" id="A0AAD6X8M9"/>
<evidence type="ECO:0000313" key="4">
    <source>
        <dbReference type="Proteomes" id="UP001218188"/>
    </source>
</evidence>
<accession>A0AAD6X8M9</accession>
<dbReference type="Gene3D" id="3.30.420.40">
    <property type="match status" value="2"/>
</dbReference>
<dbReference type="InterPro" id="IPR001245">
    <property type="entry name" value="Ser-Thr/Tyr_kinase_cat_dom"/>
</dbReference>
<dbReference type="GO" id="GO:0005524">
    <property type="term" value="F:ATP binding"/>
    <property type="evidence" value="ECO:0007669"/>
    <property type="project" value="InterPro"/>
</dbReference>
<feature type="domain" description="Protein kinase" evidence="2">
    <location>
        <begin position="714"/>
        <end position="857"/>
    </location>
</feature>
<dbReference type="Gene3D" id="1.10.510.10">
    <property type="entry name" value="Transferase(Phosphotransferase) domain 1"/>
    <property type="match status" value="1"/>
</dbReference>
<evidence type="ECO:0000313" key="3">
    <source>
        <dbReference type="EMBL" id="KAJ7036189.1"/>
    </source>
</evidence>
<dbReference type="InterPro" id="IPR011009">
    <property type="entry name" value="Kinase-like_dom_sf"/>
</dbReference>
<dbReference type="InterPro" id="IPR000719">
    <property type="entry name" value="Prot_kinase_dom"/>
</dbReference>
<evidence type="ECO:0000259" key="2">
    <source>
        <dbReference type="PROSITE" id="PS50011"/>
    </source>
</evidence>
<feature type="region of interest" description="Disordered" evidence="1">
    <location>
        <begin position="1"/>
        <end position="46"/>
    </location>
</feature>
<dbReference type="Pfam" id="PF07714">
    <property type="entry name" value="PK_Tyr_Ser-Thr"/>
    <property type="match status" value="1"/>
</dbReference>
<evidence type="ECO:0000256" key="1">
    <source>
        <dbReference type="SAM" id="MobiDB-lite"/>
    </source>
</evidence>
<dbReference type="PANTHER" id="PTHR14187:SF5">
    <property type="entry name" value="HEAT SHOCK 70 KDA PROTEIN 12A"/>
    <property type="match status" value="1"/>
</dbReference>